<keyword evidence="3" id="KW-1185">Reference proteome</keyword>
<dbReference type="Pfam" id="PF02368">
    <property type="entry name" value="Big_2"/>
    <property type="match status" value="3"/>
</dbReference>
<dbReference type="Gene3D" id="2.60.40.1080">
    <property type="match status" value="4"/>
</dbReference>
<dbReference type="InterPro" id="IPR003343">
    <property type="entry name" value="Big_2"/>
</dbReference>
<dbReference type="SMART" id="SM00635">
    <property type="entry name" value="BID_2"/>
    <property type="match status" value="4"/>
</dbReference>
<feature type="domain" description="BIG2" evidence="1">
    <location>
        <begin position="987"/>
        <end position="1068"/>
    </location>
</feature>
<sequence>MRKSSRKPYFVYAIILVLLMGLLPADLGSVARADSNYKLEETFESYSPGAKPAGWTIKTPPQGVSVAVQTWEGYAGKLLEIQQAAKTAGSYIISRSVTDVTYRSLLSYSFRAEQTGAVIYLPTPQSGSVTLVKFAINNGAFSYMKKGAGSWTSVLPISAGGWYDVRVALDSGSHTFDLSIDGKRLLTKEPMAEGGALALFYMGFYKDSIGKIGFDDFIVSGYKQAVSAAFSQQSYGLRRGEKLSLPLQFTPADATDQTAAWSTGSEEVATVDANGLVTGIREGVTTVTAEPNEALPAVTATVAVYEDPITDIVLAPLQRAVPAGSRVLLQATVTPEDNTDTGILWGTEDESIAVIDRYGELTGVSAGTTTVFVTDETGTVRAEAAVTVTGRTTGQELYVAPGGDDNNNDGTEASPFRTIARAQAEVRQLNEDMDADIIVNLREGTYTLTEPLGFTPEDSGTNGYFVTHRSYPGEQAAISGGRSVTGWTVFDSAKGIYRANVGTALQTRQLFVDGIRAVRARSIAGLVNPLKTATGYTSDNTELAGWSNTSDMELVFNELWTNSRIKVESVTASGGKAQIVLQEPGRSAVFNRGLTSATVPVYYENAMELLDESGEWYYNRNEGMLYYKPRAWEDLSTAGVVVPVLEQLATVYGVSADEPVRNLNFEGLKFMYTTWNRPSTAAGHSDSQNNHLRYPSIPDELTDAAVMLELANTVNFRNNEFTKLGITAVRMQNGVQNSQVEGNRFYDISGSALNVGQPNSSDRNIYHPADHRLLMKNNDVLNNVIHDIGIDYKSASAVSAGYPVDMDISHNEMYNLPYSGTHVGYGWDKLFDAATRNVKIQDNLIYDLMGMGLRDGGAIYSLGPTGATAEDKNLVSGNYIRNQMDGNSALYTDEGSAYWKFEHNVIDLKDAPLWHSSLRWAMAYVPTIHDVDFVNNYTTTDGYTNNGRNVLFENNTVRPDAEWPQEARSIIDQAGLEPEYASAAEGQVSRWKLDPLKLTAGGSGQVSVHAMNGKDQPLGKETSSFHYSILDPAVASVSSAGVVTGLTQGQTKLIVNIINGSILRTITTDVFVGDTLATVRMEGHDGNVAYIREGTDLQLQPYGETLFGNREELEEVTYTSSNPSVVSVSGTGLLTGHQTGSATLTLSAEYLGTMTQGQYEVKVWNEASQYEHPLTAELQDPDGWYVSATANGLKETGQDSLTLRAPGGHIIYQNRKYQNELLDFKMKINDSAASTNWYALMLNNQSKELSYSTGSMYLVVIGTSGIELHRFNEGVRTVIYGKIDGLTSLGGPAIPNTAITFGVQSRVQLGAFQESGGVRLILKVDGVQIFNYLDTAAGAIGEAGYFGLVSRNASTELGD</sequence>
<dbReference type="Gene3D" id="2.160.20.10">
    <property type="entry name" value="Single-stranded right-handed beta-helix, Pectin lyase-like"/>
    <property type="match status" value="2"/>
</dbReference>
<evidence type="ECO:0000313" key="2">
    <source>
        <dbReference type="EMBL" id="MBP2114295.1"/>
    </source>
</evidence>
<dbReference type="InterPro" id="IPR048482">
    <property type="entry name" value="GH141_ins"/>
</dbReference>
<dbReference type="SUPFAM" id="SSF49373">
    <property type="entry name" value="Invasin/intimin cell-adhesion fragments"/>
    <property type="match status" value="3"/>
</dbReference>
<accession>A0ABS4NXX3</accession>
<name>A0ABS4NXX3_9BACL</name>
<reference evidence="2 3" key="1">
    <citation type="submission" date="2021-03" db="EMBL/GenBank/DDBJ databases">
        <title>Genomic Encyclopedia of Type Strains, Phase IV (KMG-IV): sequencing the most valuable type-strain genomes for metagenomic binning, comparative biology and taxonomic classification.</title>
        <authorList>
            <person name="Goeker M."/>
        </authorList>
    </citation>
    <scope>NUCLEOTIDE SEQUENCE [LARGE SCALE GENOMIC DNA]</scope>
    <source>
        <strain evidence="2 3">DSM 101953</strain>
    </source>
</reference>
<proteinExistence type="predicted"/>
<gene>
    <name evidence="2" type="ORF">J2Z70_004461</name>
</gene>
<dbReference type="Pfam" id="PF21231">
    <property type="entry name" value="GH141_M"/>
    <property type="match status" value="1"/>
</dbReference>
<dbReference type="InterPro" id="IPR006626">
    <property type="entry name" value="PbH1"/>
</dbReference>
<dbReference type="EMBL" id="JAGGLV010000016">
    <property type="protein sequence ID" value="MBP2114295.1"/>
    <property type="molecule type" value="Genomic_DNA"/>
</dbReference>
<feature type="domain" description="BIG2" evidence="1">
    <location>
        <begin position="224"/>
        <end position="301"/>
    </location>
</feature>
<dbReference type="InterPro" id="IPR012334">
    <property type="entry name" value="Pectin_lyas_fold"/>
</dbReference>
<evidence type="ECO:0000259" key="1">
    <source>
        <dbReference type="SMART" id="SM00635"/>
    </source>
</evidence>
<dbReference type="InterPro" id="IPR008964">
    <property type="entry name" value="Invasin/intimin_cell_adhesion"/>
</dbReference>
<dbReference type="PANTHER" id="PTHR36453">
    <property type="entry name" value="SECRETED PROTEIN-RELATED"/>
    <property type="match status" value="1"/>
</dbReference>
<dbReference type="RefSeq" id="WP_209876773.1">
    <property type="nucleotide sequence ID" value="NZ_JAGGLV010000016.1"/>
</dbReference>
<feature type="domain" description="BIG2" evidence="1">
    <location>
        <begin position="308"/>
        <end position="385"/>
    </location>
</feature>
<dbReference type="Gene3D" id="2.60.120.560">
    <property type="entry name" value="Exo-inulinase, domain 1"/>
    <property type="match status" value="1"/>
</dbReference>
<dbReference type="Proteomes" id="UP000773462">
    <property type="component" value="Unassembled WGS sequence"/>
</dbReference>
<dbReference type="SUPFAM" id="SSF51126">
    <property type="entry name" value="Pectin lyase-like"/>
    <property type="match status" value="1"/>
</dbReference>
<dbReference type="SMART" id="SM00710">
    <property type="entry name" value="PbH1"/>
    <property type="match status" value="6"/>
</dbReference>
<comment type="caution">
    <text evidence="2">The sequence shown here is derived from an EMBL/GenBank/DDBJ whole genome shotgun (WGS) entry which is preliminary data.</text>
</comment>
<evidence type="ECO:0000313" key="3">
    <source>
        <dbReference type="Proteomes" id="UP000773462"/>
    </source>
</evidence>
<dbReference type="InterPro" id="IPR011050">
    <property type="entry name" value="Pectin_lyase_fold/virulence"/>
</dbReference>
<organism evidence="2 3">
    <name type="scientific">Paenibacillus silagei</name>
    <dbReference type="NCBI Taxonomy" id="1670801"/>
    <lineage>
        <taxon>Bacteria</taxon>
        <taxon>Bacillati</taxon>
        <taxon>Bacillota</taxon>
        <taxon>Bacilli</taxon>
        <taxon>Bacillales</taxon>
        <taxon>Paenibacillaceae</taxon>
        <taxon>Paenibacillus</taxon>
    </lineage>
</organism>
<dbReference type="PANTHER" id="PTHR36453:SF1">
    <property type="entry name" value="RIGHT HANDED BETA HELIX DOMAIN-CONTAINING PROTEIN"/>
    <property type="match status" value="1"/>
</dbReference>
<feature type="domain" description="BIG2" evidence="1">
    <location>
        <begin position="1075"/>
        <end position="1164"/>
    </location>
</feature>
<protein>
    <submittedName>
        <fullName evidence="2">Uncharacterized protein YjdB</fullName>
    </submittedName>
</protein>